<sequence>MLGSLDQETRKRLREQWEILEQVYSYAQAMRDGRIDADGEKLINRAVTLLDSLLKPWEKEQ</sequence>
<name>A0A1M5QJL0_9GAMM</name>
<keyword evidence="2" id="KW-1185">Reference proteome</keyword>
<dbReference type="AlphaFoldDB" id="A0A1M5QJL0"/>
<evidence type="ECO:0000313" key="2">
    <source>
        <dbReference type="Proteomes" id="UP000199758"/>
    </source>
</evidence>
<dbReference type="EMBL" id="FQWZ01000006">
    <property type="protein sequence ID" value="SHH14158.1"/>
    <property type="molecule type" value="Genomic_DNA"/>
</dbReference>
<proteinExistence type="predicted"/>
<gene>
    <name evidence="1" type="ORF">SAMN04488068_2656</name>
</gene>
<accession>A0A1M5QJL0</accession>
<evidence type="ECO:0000313" key="1">
    <source>
        <dbReference type="EMBL" id="SHH14158.1"/>
    </source>
</evidence>
<dbReference type="Proteomes" id="UP000199758">
    <property type="component" value="Unassembled WGS sequence"/>
</dbReference>
<organism evidence="1 2">
    <name type="scientific">Hydrocarboniphaga daqingensis</name>
    <dbReference type="NCBI Taxonomy" id="490188"/>
    <lineage>
        <taxon>Bacteria</taxon>
        <taxon>Pseudomonadati</taxon>
        <taxon>Pseudomonadota</taxon>
        <taxon>Gammaproteobacteria</taxon>
        <taxon>Nevskiales</taxon>
        <taxon>Nevskiaceae</taxon>
        <taxon>Hydrocarboniphaga</taxon>
    </lineage>
</organism>
<reference evidence="1 2" key="1">
    <citation type="submission" date="2016-11" db="EMBL/GenBank/DDBJ databases">
        <authorList>
            <person name="Jaros S."/>
            <person name="Januszkiewicz K."/>
            <person name="Wedrychowicz H."/>
        </authorList>
    </citation>
    <scope>NUCLEOTIDE SEQUENCE [LARGE SCALE GENOMIC DNA]</scope>
    <source>
        <strain evidence="1 2">CGMCC 1.7049</strain>
    </source>
</reference>
<protein>
    <submittedName>
        <fullName evidence="1">Uncharacterized protein</fullName>
    </submittedName>
</protein>